<keyword evidence="13" id="KW-1185">Reference proteome</keyword>
<comment type="caution">
    <text evidence="12">The sequence shown here is derived from an EMBL/GenBank/DDBJ whole genome shotgun (WGS) entry which is preliminary data.</text>
</comment>
<keyword evidence="2" id="KW-0479">Metal-binding</keyword>
<dbReference type="PANTHER" id="PTHR46179">
    <property type="entry name" value="ZINC FINGER PROTEIN"/>
    <property type="match status" value="1"/>
</dbReference>
<evidence type="ECO:0000256" key="1">
    <source>
        <dbReference type="ARBA" id="ARBA00004123"/>
    </source>
</evidence>
<keyword evidence="3" id="KW-0677">Repeat</keyword>
<dbReference type="SMART" id="SM00355">
    <property type="entry name" value="ZnF_C2H2"/>
    <property type="match status" value="9"/>
</dbReference>
<keyword evidence="8" id="KW-0539">Nucleus</keyword>
<keyword evidence="7" id="KW-0804">Transcription</keyword>
<evidence type="ECO:0000256" key="6">
    <source>
        <dbReference type="ARBA" id="ARBA00023015"/>
    </source>
</evidence>
<evidence type="ECO:0000256" key="9">
    <source>
        <dbReference type="PROSITE-ProRule" id="PRU00042"/>
    </source>
</evidence>
<evidence type="ECO:0000313" key="12">
    <source>
        <dbReference type="EMBL" id="KAG9248099.1"/>
    </source>
</evidence>
<dbReference type="Pfam" id="PF00096">
    <property type="entry name" value="zf-C2H2"/>
    <property type="match status" value="2"/>
</dbReference>
<accession>A0A9P8CI82</accession>
<feature type="region of interest" description="Disordered" evidence="10">
    <location>
        <begin position="25"/>
        <end position="75"/>
    </location>
</feature>
<evidence type="ECO:0000313" key="13">
    <source>
        <dbReference type="Proteomes" id="UP000887226"/>
    </source>
</evidence>
<sequence length="532" mass="60144">MASITRKRKAVNGMDDAAKKLRITDASAPIENIEEVSESDYKQEEGDDEDVFSRRNSHDVNTPNTPGSPAPGRKKFPSEYKTIKCTWAGCDKAFNRPARLTAHLRSHTNERPFVCTYVDCDKTYMDDKHLKLHIKAAHTKDREFQCDWEGCGKTFLTSTRRNRHRATHDGPGRFVCTEYSLCNQTFRKHETLERHVRSDHLQMAPYPCTYVDLITSVVCSAAFDGAAGLKKHHDREHTTPQFFCPSCFQPEMVDMNGHPIALAFTTNAKLQSHIRKEHAECLFCNIKFSSYRELEKHVETQHSGLSLEERKNVACAFPECNKTFTKQSNLNQHFSTAHANKRYICGEIDVSNVKDIGYWDPSDACGREFFAKANVEDHIRTAHLGLASKINVSRNKDQDTPVRQSKPSALQELAGTAYSGDERRTIPCLMPGCDRMFIRDYDLQNHVRRDHCMDTPTIEAIIESRAALQSYPPIVPDELSDLEARIMGEVEEMTKQYADVSGLTGIYGAPAVDWNSAPIPAAQPPFWFGGGM</sequence>
<comment type="subcellular location">
    <subcellularLocation>
        <location evidence="1">Nucleus</location>
    </subcellularLocation>
</comment>
<dbReference type="Proteomes" id="UP000887226">
    <property type="component" value="Unassembled WGS sequence"/>
</dbReference>
<dbReference type="PROSITE" id="PS00028">
    <property type="entry name" value="ZINC_FINGER_C2H2_1"/>
    <property type="match status" value="5"/>
</dbReference>
<evidence type="ECO:0000256" key="5">
    <source>
        <dbReference type="ARBA" id="ARBA00022833"/>
    </source>
</evidence>
<dbReference type="AlphaFoldDB" id="A0A9P8CI82"/>
<dbReference type="PROSITE" id="PS50157">
    <property type="entry name" value="ZINC_FINGER_C2H2_2"/>
    <property type="match status" value="6"/>
</dbReference>
<keyword evidence="6" id="KW-0805">Transcription regulation</keyword>
<feature type="domain" description="C2H2-type" evidence="11">
    <location>
        <begin position="83"/>
        <end position="112"/>
    </location>
</feature>
<proteinExistence type="predicted"/>
<evidence type="ECO:0000256" key="2">
    <source>
        <dbReference type="ARBA" id="ARBA00022723"/>
    </source>
</evidence>
<dbReference type="InterPro" id="IPR036236">
    <property type="entry name" value="Znf_C2H2_sf"/>
</dbReference>
<protein>
    <recommendedName>
        <fullName evidence="11">C2H2-type domain-containing protein</fullName>
    </recommendedName>
</protein>
<feature type="domain" description="C2H2-type" evidence="11">
    <location>
        <begin position="174"/>
        <end position="205"/>
    </location>
</feature>
<dbReference type="EMBL" id="MU253756">
    <property type="protein sequence ID" value="KAG9248099.1"/>
    <property type="molecule type" value="Genomic_DNA"/>
</dbReference>
<feature type="domain" description="C2H2-type" evidence="11">
    <location>
        <begin position="144"/>
        <end position="173"/>
    </location>
</feature>
<dbReference type="PANTHER" id="PTHR46179:SF13">
    <property type="entry name" value="C2H2-TYPE DOMAIN-CONTAINING PROTEIN"/>
    <property type="match status" value="1"/>
</dbReference>
<keyword evidence="4 9" id="KW-0863">Zinc-finger</keyword>
<reference evidence="12" key="1">
    <citation type="journal article" date="2021" name="IMA Fungus">
        <title>Genomic characterization of three marine fungi, including Emericellopsis atlantica sp. nov. with signatures of a generalist lifestyle and marine biomass degradation.</title>
        <authorList>
            <person name="Hagestad O.C."/>
            <person name="Hou L."/>
            <person name="Andersen J.H."/>
            <person name="Hansen E.H."/>
            <person name="Altermark B."/>
            <person name="Li C."/>
            <person name="Kuhnert E."/>
            <person name="Cox R.J."/>
            <person name="Crous P.W."/>
            <person name="Spatafora J.W."/>
            <person name="Lail K."/>
            <person name="Amirebrahimi M."/>
            <person name="Lipzen A."/>
            <person name="Pangilinan J."/>
            <person name="Andreopoulos W."/>
            <person name="Hayes R.D."/>
            <person name="Ng V."/>
            <person name="Grigoriev I.V."/>
            <person name="Jackson S.A."/>
            <person name="Sutton T.D.S."/>
            <person name="Dobson A.D.W."/>
            <person name="Rama T."/>
        </authorList>
    </citation>
    <scope>NUCLEOTIDE SEQUENCE</scope>
    <source>
        <strain evidence="12">TRa3180A</strain>
    </source>
</reference>
<evidence type="ECO:0000256" key="8">
    <source>
        <dbReference type="ARBA" id="ARBA00023242"/>
    </source>
</evidence>
<evidence type="ECO:0000259" key="11">
    <source>
        <dbReference type="PROSITE" id="PS50157"/>
    </source>
</evidence>
<evidence type="ECO:0000256" key="3">
    <source>
        <dbReference type="ARBA" id="ARBA00022737"/>
    </source>
</evidence>
<dbReference type="GO" id="GO:0005634">
    <property type="term" value="C:nucleus"/>
    <property type="evidence" value="ECO:0007669"/>
    <property type="project" value="UniProtKB-SubCell"/>
</dbReference>
<dbReference type="SUPFAM" id="SSF57667">
    <property type="entry name" value="beta-beta-alpha zinc fingers"/>
    <property type="match status" value="3"/>
</dbReference>
<dbReference type="InterPro" id="IPR051061">
    <property type="entry name" value="Zinc_finger_trans_reg"/>
</dbReference>
<dbReference type="OrthoDB" id="4748970at2759"/>
<evidence type="ECO:0000256" key="7">
    <source>
        <dbReference type="ARBA" id="ARBA00023163"/>
    </source>
</evidence>
<dbReference type="FunFam" id="3.30.160.60:FF:000125">
    <property type="entry name" value="Putative zinc finger protein 143"/>
    <property type="match status" value="1"/>
</dbReference>
<evidence type="ECO:0000256" key="4">
    <source>
        <dbReference type="ARBA" id="ARBA00022771"/>
    </source>
</evidence>
<gene>
    <name evidence="12" type="ORF">BJ878DRAFT_538692</name>
</gene>
<name>A0A9P8CI82_9HELO</name>
<organism evidence="12 13">
    <name type="scientific">Calycina marina</name>
    <dbReference type="NCBI Taxonomy" id="1763456"/>
    <lineage>
        <taxon>Eukaryota</taxon>
        <taxon>Fungi</taxon>
        <taxon>Dikarya</taxon>
        <taxon>Ascomycota</taxon>
        <taxon>Pezizomycotina</taxon>
        <taxon>Leotiomycetes</taxon>
        <taxon>Helotiales</taxon>
        <taxon>Pezizellaceae</taxon>
        <taxon>Calycina</taxon>
    </lineage>
</organism>
<feature type="domain" description="C2H2-type" evidence="11">
    <location>
        <begin position="426"/>
        <end position="456"/>
    </location>
</feature>
<dbReference type="InterPro" id="IPR013087">
    <property type="entry name" value="Znf_C2H2_type"/>
</dbReference>
<dbReference type="GO" id="GO:0008270">
    <property type="term" value="F:zinc ion binding"/>
    <property type="evidence" value="ECO:0007669"/>
    <property type="project" value="UniProtKB-KW"/>
</dbReference>
<dbReference type="Gene3D" id="3.30.160.60">
    <property type="entry name" value="Classic Zinc Finger"/>
    <property type="match status" value="5"/>
</dbReference>
<feature type="domain" description="C2H2-type" evidence="11">
    <location>
        <begin position="113"/>
        <end position="143"/>
    </location>
</feature>
<evidence type="ECO:0000256" key="10">
    <source>
        <dbReference type="SAM" id="MobiDB-lite"/>
    </source>
</evidence>
<dbReference type="GO" id="GO:0000978">
    <property type="term" value="F:RNA polymerase II cis-regulatory region sequence-specific DNA binding"/>
    <property type="evidence" value="ECO:0007669"/>
    <property type="project" value="UniProtKB-ARBA"/>
</dbReference>
<feature type="domain" description="C2H2-type" evidence="11">
    <location>
        <begin position="313"/>
        <end position="343"/>
    </location>
</feature>
<dbReference type="GO" id="GO:0000981">
    <property type="term" value="F:DNA-binding transcription factor activity, RNA polymerase II-specific"/>
    <property type="evidence" value="ECO:0007669"/>
    <property type="project" value="UniProtKB-ARBA"/>
</dbReference>
<keyword evidence="5" id="KW-0862">Zinc</keyword>